<keyword evidence="1" id="KW-0812">Transmembrane</keyword>
<reference evidence="2 3" key="1">
    <citation type="submission" date="2020-02" db="EMBL/GenBank/DDBJ databases">
        <authorList>
            <person name="Ferguson B K."/>
        </authorList>
    </citation>
    <scope>NUCLEOTIDE SEQUENCE [LARGE SCALE GENOMIC DNA]</scope>
</reference>
<organism evidence="2 3">
    <name type="scientific">Nesidiocoris tenuis</name>
    <dbReference type="NCBI Taxonomy" id="355587"/>
    <lineage>
        <taxon>Eukaryota</taxon>
        <taxon>Metazoa</taxon>
        <taxon>Ecdysozoa</taxon>
        <taxon>Arthropoda</taxon>
        <taxon>Hexapoda</taxon>
        <taxon>Insecta</taxon>
        <taxon>Pterygota</taxon>
        <taxon>Neoptera</taxon>
        <taxon>Paraneoptera</taxon>
        <taxon>Hemiptera</taxon>
        <taxon>Heteroptera</taxon>
        <taxon>Panheteroptera</taxon>
        <taxon>Cimicomorpha</taxon>
        <taxon>Miridae</taxon>
        <taxon>Dicyphina</taxon>
        <taxon>Nesidiocoris</taxon>
    </lineage>
</organism>
<accession>A0A6H5GPD5</accession>
<evidence type="ECO:0000313" key="2">
    <source>
        <dbReference type="EMBL" id="CAB0004261.1"/>
    </source>
</evidence>
<feature type="transmembrane region" description="Helical" evidence="1">
    <location>
        <begin position="6"/>
        <end position="26"/>
    </location>
</feature>
<dbReference type="AlphaFoldDB" id="A0A6H5GPD5"/>
<keyword evidence="3" id="KW-1185">Reference proteome</keyword>
<keyword evidence="1" id="KW-0472">Membrane</keyword>
<evidence type="ECO:0000313" key="3">
    <source>
        <dbReference type="Proteomes" id="UP000479000"/>
    </source>
</evidence>
<dbReference type="Proteomes" id="UP000479000">
    <property type="component" value="Unassembled WGS sequence"/>
</dbReference>
<protein>
    <submittedName>
        <fullName evidence="2">Uncharacterized protein</fullName>
    </submittedName>
</protein>
<gene>
    <name evidence="2" type="ORF">NTEN_LOCUS9738</name>
</gene>
<keyword evidence="1" id="KW-1133">Transmembrane helix</keyword>
<dbReference type="EMBL" id="CADCXU010014777">
    <property type="protein sequence ID" value="CAB0004261.1"/>
    <property type="molecule type" value="Genomic_DNA"/>
</dbReference>
<sequence>MEVLCVIYAPLVSMLTGRTICTRAILVRLQRKKSMTIQRTAAILRRMRIPKNKNHHRNQRRLHQKRKLKVGPNIIFVK</sequence>
<name>A0A6H5GPD5_9HEMI</name>
<evidence type="ECO:0000256" key="1">
    <source>
        <dbReference type="SAM" id="Phobius"/>
    </source>
</evidence>
<proteinExistence type="predicted"/>